<evidence type="ECO:0008006" key="3">
    <source>
        <dbReference type="Google" id="ProtNLM"/>
    </source>
</evidence>
<dbReference type="Pfam" id="PF22871">
    <property type="entry name" value="AimR"/>
    <property type="match status" value="1"/>
</dbReference>
<sequence length="381" mass="44446">MKSFIKNLQEHINYLKLDVGTLAKKAEIDRTNLNRILNGKIKEMKLESFLLIAPDLYPNWKERRKKIREFILLCQSDLNIKKALSYCQTVGEYQLMKKLIKKHISSDKKGKINKYLHLYDLYNQRNLNKLEGEELQRKLDELPYSKNVDYQIIVDMLHGFALYDSSNFMAMVPYSKKIDQNLPLVENAFIKKHLDLQHDDRKSHINLFSNKIKECRDICNSIIKSAPEDSVIKAKSLSCLGESFILENPFQAETYFLESLKLIKSLGITTYSRMYRAVHSTLAFLRIEYGINVDKIDWDFVGEAEKAFFDAKFGSGVKARAYFEDLKKQGKTLSAFKLYYLFFVDRNDIMVLKEALEKFANNGNVFYSNLVTRLLIKEGVK</sequence>
<name>A0A2G6QK33_9BACI</name>
<gene>
    <name evidence="1" type="ORF">CO726_02555</name>
</gene>
<dbReference type="RefSeq" id="WP_099683192.1">
    <property type="nucleotide sequence ID" value="NZ_NWUW01000001.1"/>
</dbReference>
<proteinExistence type="predicted"/>
<accession>A0A2G6QK33</accession>
<dbReference type="AlphaFoldDB" id="A0A2G6QK33"/>
<comment type="caution">
    <text evidence="1">The sequence shown here is derived from an EMBL/GenBank/DDBJ whole genome shotgun (WGS) entry which is preliminary data.</text>
</comment>
<dbReference type="NCBIfam" id="NF038310">
    <property type="entry name" value="lysogeny_AimR"/>
    <property type="match status" value="1"/>
</dbReference>
<evidence type="ECO:0000313" key="2">
    <source>
        <dbReference type="Proteomes" id="UP000228484"/>
    </source>
</evidence>
<organism evidence="1 2">
    <name type="scientific">Bacillus fungorum</name>
    <dbReference type="NCBI Taxonomy" id="2039284"/>
    <lineage>
        <taxon>Bacteria</taxon>
        <taxon>Bacillati</taxon>
        <taxon>Bacillota</taxon>
        <taxon>Bacilli</taxon>
        <taxon>Bacillales</taxon>
        <taxon>Bacillaceae</taxon>
        <taxon>Bacillus</taxon>
    </lineage>
</organism>
<dbReference type="InterPro" id="IPR047705">
    <property type="entry name" value="AimR-like"/>
</dbReference>
<dbReference type="Proteomes" id="UP000228484">
    <property type="component" value="Unassembled WGS sequence"/>
</dbReference>
<protein>
    <recommendedName>
        <fullName evidence="3">Prophage helix-turn-helix protein</fullName>
    </recommendedName>
</protein>
<evidence type="ECO:0000313" key="1">
    <source>
        <dbReference type="EMBL" id="PIE97203.1"/>
    </source>
</evidence>
<dbReference type="EMBL" id="NWUW01000001">
    <property type="protein sequence ID" value="PIE97203.1"/>
    <property type="molecule type" value="Genomic_DNA"/>
</dbReference>
<reference evidence="1 2" key="1">
    <citation type="submission" date="2017-09" db="EMBL/GenBank/DDBJ databases">
        <title>Biocontrol bacteria screening and application from spent mushroom substrate.</title>
        <authorList>
            <person name="Sun X."/>
        </authorList>
    </citation>
    <scope>NUCLEOTIDE SEQUENCE [LARGE SCALE GENOMIC DNA]</scope>
    <source>
        <strain evidence="1 2">100374</strain>
    </source>
</reference>
<keyword evidence="2" id="KW-1185">Reference proteome</keyword>